<dbReference type="Pfam" id="PF00753">
    <property type="entry name" value="Lactamase_B"/>
    <property type="match status" value="1"/>
</dbReference>
<keyword evidence="5 6" id="KW-0472">Membrane</keyword>
<evidence type="ECO:0000256" key="4">
    <source>
        <dbReference type="ARBA" id="ARBA00022989"/>
    </source>
</evidence>
<evidence type="ECO:0000256" key="2">
    <source>
        <dbReference type="ARBA" id="ARBA00022475"/>
    </source>
</evidence>
<dbReference type="SMART" id="SM00849">
    <property type="entry name" value="Lactamase_B"/>
    <property type="match status" value="1"/>
</dbReference>
<evidence type="ECO:0000256" key="5">
    <source>
        <dbReference type="ARBA" id="ARBA00023136"/>
    </source>
</evidence>
<dbReference type="Pfam" id="PF13567">
    <property type="entry name" value="DUF4131"/>
    <property type="match status" value="1"/>
</dbReference>
<feature type="transmembrane region" description="Helical" evidence="6">
    <location>
        <begin position="5"/>
        <end position="21"/>
    </location>
</feature>
<feature type="transmembrane region" description="Helical" evidence="6">
    <location>
        <begin position="244"/>
        <end position="264"/>
    </location>
</feature>
<dbReference type="SUPFAM" id="SSF56281">
    <property type="entry name" value="Metallo-hydrolase/oxidoreductase"/>
    <property type="match status" value="1"/>
</dbReference>
<feature type="transmembrane region" description="Helical" evidence="6">
    <location>
        <begin position="466"/>
        <end position="484"/>
    </location>
</feature>
<evidence type="ECO:0000256" key="1">
    <source>
        <dbReference type="ARBA" id="ARBA00004651"/>
    </source>
</evidence>
<evidence type="ECO:0000256" key="3">
    <source>
        <dbReference type="ARBA" id="ARBA00022692"/>
    </source>
</evidence>
<evidence type="ECO:0000259" key="7">
    <source>
        <dbReference type="SMART" id="SM00849"/>
    </source>
</evidence>
<sequence>MIKRPFLWGIGAFVMGILLAWYKIPLIFLVILAFVGWLLIYLFMFPLNKFINRKDIFLWSLPFLIFLGYFAMGEQMKPPDMDMAFREKEACSLTGEVNMIVKKPSGNVYYLKDNKVTLLEGSTYLVENILVYAKDSCEYLIGNQITVSGTIYKFSKNTNPGGFNENLYYKIQNIDYKVYAKEIDLADDNYSKYHFILNKIKRELINSYEKILPEKEAGILMAMVLGEKYLLGDEINSLYQENGISHILAISGLHISLVGAAVYFCLRKLRLGLIVSTLLSLIFIYSYGVLTNFSVSTNRAVVMYSVMLIAKIIGKTFDMLSALSLSAFIILLQNPMEIFNAGFLLSFAAVFGIALLVPCFNILFKSKKILLQSLYTSVCVQIFTLPAILYFFFQISIYSVIINLIILPLTSLLLLTAIVAGVFGFLFYPIAMFVAGGAKYILSFYEFVCTIGSKMPANLLTVGRPDIIRIVLYYLLILIFIYGVNRYKKRSFLLILLFAVGILIFPKQGEGLTVTMLDVGQGEAIYMETGEGLNFLIDGGSIDVNGVGIYRIRPFLLSRGINHIDYAIVTHGDTDHTSGLMELMEDGKIKIVNLILPKIDSSNNRWDREDITINDQDEFKDLKELAAKCKVNLMYIKAGDYIREGKLDITCLHPLEGYMYSSRNAYSTVLSVKYGDFDMLLTGDLEAEGERNITKMPLSQYDVLKVAHHGSKNSTSQEFLKIIKPRLSLISCGKDNRYGHPHEELLERLDDIGSELVITYESGAITIKTDGRRVFMKGYMD</sequence>
<comment type="subcellular location">
    <subcellularLocation>
        <location evidence="1">Cell membrane</location>
        <topology evidence="1">Multi-pass membrane protein</topology>
    </subcellularLocation>
</comment>
<gene>
    <name evidence="8" type="ORF">SD1D_0786</name>
</gene>
<dbReference type="PANTHER" id="PTHR30619">
    <property type="entry name" value="DNA INTERNALIZATION/COMPETENCE PROTEIN COMEC/REC2"/>
    <property type="match status" value="1"/>
</dbReference>
<dbReference type="NCBIfam" id="TIGR00361">
    <property type="entry name" value="ComEC_Rec2"/>
    <property type="match status" value="1"/>
</dbReference>
<evidence type="ECO:0000313" key="8">
    <source>
        <dbReference type="EMBL" id="CUH92334.1"/>
    </source>
</evidence>
<feature type="transmembrane region" description="Helical" evidence="6">
    <location>
        <begin position="490"/>
        <end position="506"/>
    </location>
</feature>
<name>A0A0K8J4R2_9FIRM</name>
<feature type="transmembrane region" description="Helical" evidence="6">
    <location>
        <begin position="27"/>
        <end position="44"/>
    </location>
</feature>
<dbReference type="InterPro" id="IPR004797">
    <property type="entry name" value="Competence_ComEC/Rec2"/>
</dbReference>
<dbReference type="OrthoDB" id="9761531at2"/>
<keyword evidence="9" id="KW-1185">Reference proteome</keyword>
<feature type="transmembrane region" description="Helical" evidence="6">
    <location>
        <begin position="271"/>
        <end position="290"/>
    </location>
</feature>
<dbReference type="InterPro" id="IPR036866">
    <property type="entry name" value="RibonucZ/Hydroxyglut_hydro"/>
</dbReference>
<dbReference type="Gene3D" id="3.60.15.10">
    <property type="entry name" value="Ribonuclease Z/Hydroxyacylglutathione hydrolase-like"/>
    <property type="match status" value="1"/>
</dbReference>
<dbReference type="Pfam" id="PF03772">
    <property type="entry name" value="Competence"/>
    <property type="match status" value="1"/>
</dbReference>
<dbReference type="InterPro" id="IPR025405">
    <property type="entry name" value="DUF4131"/>
</dbReference>
<accession>A0A0K8J4R2</accession>
<feature type="transmembrane region" description="Helical" evidence="6">
    <location>
        <begin position="343"/>
        <end position="363"/>
    </location>
</feature>
<protein>
    <submittedName>
        <fullName evidence="8">Putative membrane protein</fullName>
    </submittedName>
</protein>
<dbReference type="InterPro" id="IPR001279">
    <property type="entry name" value="Metallo-B-lactamas"/>
</dbReference>
<feature type="transmembrane region" description="Helical" evidence="6">
    <location>
        <begin position="56"/>
        <end position="72"/>
    </location>
</feature>
<dbReference type="GO" id="GO:0030420">
    <property type="term" value="P:establishment of competence for transformation"/>
    <property type="evidence" value="ECO:0007669"/>
    <property type="project" value="InterPro"/>
</dbReference>
<feature type="transmembrane region" description="Helical" evidence="6">
    <location>
        <begin position="302"/>
        <end position="331"/>
    </location>
</feature>
<dbReference type="AlphaFoldDB" id="A0A0K8J4R2"/>
<dbReference type="KEGG" id="hsd:SD1D_0786"/>
<organism evidence="8 9">
    <name type="scientific">Herbinix luporum</name>
    <dbReference type="NCBI Taxonomy" id="1679721"/>
    <lineage>
        <taxon>Bacteria</taxon>
        <taxon>Bacillati</taxon>
        <taxon>Bacillota</taxon>
        <taxon>Clostridia</taxon>
        <taxon>Lachnospirales</taxon>
        <taxon>Lachnospiraceae</taxon>
        <taxon>Herbinix</taxon>
    </lineage>
</organism>
<dbReference type="InterPro" id="IPR035681">
    <property type="entry name" value="ComA-like_MBL"/>
</dbReference>
<evidence type="ECO:0000256" key="6">
    <source>
        <dbReference type="SAM" id="Phobius"/>
    </source>
</evidence>
<proteinExistence type="predicted"/>
<feature type="domain" description="Metallo-beta-lactamase" evidence="7">
    <location>
        <begin position="521"/>
        <end position="734"/>
    </location>
</feature>
<dbReference type="NCBIfam" id="TIGR00360">
    <property type="entry name" value="ComEC_N-term"/>
    <property type="match status" value="1"/>
</dbReference>
<reference evidence="9" key="1">
    <citation type="submission" date="2015-09" db="EMBL/GenBank/DDBJ databases">
        <authorList>
            <person name="Wibberg D."/>
        </authorList>
    </citation>
    <scope>NUCLEOTIDE SEQUENCE [LARGE SCALE GENOMIC DNA]</scope>
    <source>
        <strain evidence="9">SD1D</strain>
    </source>
</reference>
<keyword evidence="4 6" id="KW-1133">Transmembrane helix</keyword>
<dbReference type="Proteomes" id="UP000196053">
    <property type="component" value="Chromosome I"/>
</dbReference>
<dbReference type="GO" id="GO:0005886">
    <property type="term" value="C:plasma membrane"/>
    <property type="evidence" value="ECO:0007669"/>
    <property type="project" value="UniProtKB-SubCell"/>
</dbReference>
<evidence type="ECO:0000313" key="9">
    <source>
        <dbReference type="Proteomes" id="UP000196053"/>
    </source>
</evidence>
<dbReference type="InterPro" id="IPR004477">
    <property type="entry name" value="ComEC_N"/>
</dbReference>
<dbReference type="EMBL" id="LN879430">
    <property type="protein sequence ID" value="CUH92334.1"/>
    <property type="molecule type" value="Genomic_DNA"/>
</dbReference>
<dbReference type="RefSeq" id="WP_058257708.1">
    <property type="nucleotide sequence ID" value="NZ_DUPS01000061.1"/>
</dbReference>
<dbReference type="InterPro" id="IPR052159">
    <property type="entry name" value="Competence_DNA_uptake"/>
</dbReference>
<dbReference type="CDD" id="cd07731">
    <property type="entry name" value="ComA-like_MBL-fold"/>
    <property type="match status" value="1"/>
</dbReference>
<dbReference type="PANTHER" id="PTHR30619:SF1">
    <property type="entry name" value="RECOMBINATION PROTEIN 2"/>
    <property type="match status" value="1"/>
</dbReference>
<keyword evidence="3 6" id="KW-0812">Transmembrane</keyword>
<keyword evidence="2" id="KW-1003">Cell membrane</keyword>